<dbReference type="PANTHER" id="PTHR44191">
    <property type="entry name" value="TRANSCRIPTION FACTOR KUA1"/>
    <property type="match status" value="1"/>
</dbReference>
<dbReference type="GO" id="GO:0006355">
    <property type="term" value="P:regulation of DNA-templated transcription"/>
    <property type="evidence" value="ECO:0007669"/>
    <property type="project" value="UniProtKB-ARBA"/>
</dbReference>
<feature type="domain" description="HTH myb-type" evidence="8">
    <location>
        <begin position="54"/>
        <end position="109"/>
    </location>
</feature>
<proteinExistence type="predicted"/>
<gene>
    <name evidence="9" type="ORF">V8G54_031611</name>
</gene>
<feature type="domain" description="Myb-like" evidence="6">
    <location>
        <begin position="54"/>
        <end position="105"/>
    </location>
</feature>
<evidence type="ECO:0000259" key="6">
    <source>
        <dbReference type="PROSITE" id="PS50090"/>
    </source>
</evidence>
<dbReference type="Proteomes" id="UP001374535">
    <property type="component" value="Chromosome 10"/>
</dbReference>
<keyword evidence="3" id="KW-0238">DNA-binding</keyword>
<dbReference type="GO" id="GO:0009739">
    <property type="term" value="P:response to gibberellin"/>
    <property type="evidence" value="ECO:0007669"/>
    <property type="project" value="TreeGrafter"/>
</dbReference>
<dbReference type="InterPro" id="IPR001005">
    <property type="entry name" value="SANT/Myb"/>
</dbReference>
<dbReference type="InterPro" id="IPR006447">
    <property type="entry name" value="Myb_dom_plants"/>
</dbReference>
<evidence type="ECO:0000256" key="3">
    <source>
        <dbReference type="ARBA" id="ARBA00023125"/>
    </source>
</evidence>
<dbReference type="PANTHER" id="PTHR44191:SF36">
    <property type="entry name" value="HOMEODOMAIN-LIKE SUPERFAMILY PROTEIN"/>
    <property type="match status" value="1"/>
</dbReference>
<organism evidence="9 10">
    <name type="scientific">Vigna mungo</name>
    <name type="common">Black gram</name>
    <name type="synonym">Phaseolus mungo</name>
    <dbReference type="NCBI Taxonomy" id="3915"/>
    <lineage>
        <taxon>Eukaryota</taxon>
        <taxon>Viridiplantae</taxon>
        <taxon>Streptophyta</taxon>
        <taxon>Embryophyta</taxon>
        <taxon>Tracheophyta</taxon>
        <taxon>Spermatophyta</taxon>
        <taxon>Magnoliopsida</taxon>
        <taxon>eudicotyledons</taxon>
        <taxon>Gunneridae</taxon>
        <taxon>Pentapetalae</taxon>
        <taxon>rosids</taxon>
        <taxon>fabids</taxon>
        <taxon>Fabales</taxon>
        <taxon>Fabaceae</taxon>
        <taxon>Papilionoideae</taxon>
        <taxon>50 kb inversion clade</taxon>
        <taxon>NPAAA clade</taxon>
        <taxon>indigoferoid/millettioid clade</taxon>
        <taxon>Phaseoleae</taxon>
        <taxon>Vigna</taxon>
    </lineage>
</organism>
<dbReference type="PROSITE" id="PS51294">
    <property type="entry name" value="HTH_MYB"/>
    <property type="match status" value="1"/>
</dbReference>
<dbReference type="GO" id="GO:0003677">
    <property type="term" value="F:DNA binding"/>
    <property type="evidence" value="ECO:0007669"/>
    <property type="project" value="UniProtKB-KW"/>
</dbReference>
<evidence type="ECO:0000256" key="2">
    <source>
        <dbReference type="ARBA" id="ARBA00023015"/>
    </source>
</evidence>
<feature type="domain" description="SANT" evidence="7">
    <location>
        <begin position="62"/>
        <end position="109"/>
    </location>
</feature>
<evidence type="ECO:0000256" key="1">
    <source>
        <dbReference type="ARBA" id="ARBA00004123"/>
    </source>
</evidence>
<dbReference type="AlphaFoldDB" id="A0AAQ3REP7"/>
<dbReference type="PROSITE" id="PS51293">
    <property type="entry name" value="SANT"/>
    <property type="match status" value="1"/>
</dbReference>
<dbReference type="InterPro" id="IPR009057">
    <property type="entry name" value="Homeodomain-like_sf"/>
</dbReference>
<evidence type="ECO:0000259" key="7">
    <source>
        <dbReference type="PROSITE" id="PS51293"/>
    </source>
</evidence>
<dbReference type="GO" id="GO:0009751">
    <property type="term" value="P:response to salicylic acid"/>
    <property type="evidence" value="ECO:0007669"/>
    <property type="project" value="TreeGrafter"/>
</dbReference>
<keyword evidence="2" id="KW-0805">Transcription regulation</keyword>
<dbReference type="NCBIfam" id="TIGR01557">
    <property type="entry name" value="myb_SHAQKYF"/>
    <property type="match status" value="1"/>
</dbReference>
<dbReference type="Gene3D" id="1.10.10.60">
    <property type="entry name" value="Homeodomain-like"/>
    <property type="match status" value="1"/>
</dbReference>
<evidence type="ECO:0000256" key="4">
    <source>
        <dbReference type="ARBA" id="ARBA00023163"/>
    </source>
</evidence>
<evidence type="ECO:0000313" key="9">
    <source>
        <dbReference type="EMBL" id="WVY92523.1"/>
    </source>
</evidence>
<dbReference type="Pfam" id="PF00249">
    <property type="entry name" value="Myb_DNA-binding"/>
    <property type="match status" value="1"/>
</dbReference>
<reference evidence="9 10" key="1">
    <citation type="journal article" date="2023" name="Life. Sci Alliance">
        <title>Evolutionary insights into 3D genome organization and epigenetic landscape of Vigna mungo.</title>
        <authorList>
            <person name="Junaid A."/>
            <person name="Singh B."/>
            <person name="Bhatia S."/>
        </authorList>
    </citation>
    <scope>NUCLEOTIDE SEQUENCE [LARGE SCALE GENOMIC DNA]</scope>
    <source>
        <strain evidence="9">Urdbean</strain>
    </source>
</reference>
<name>A0AAQ3REP7_VIGMU</name>
<dbReference type="SUPFAM" id="SSF46689">
    <property type="entry name" value="Homeodomain-like"/>
    <property type="match status" value="1"/>
</dbReference>
<sequence length="244" mass="28885">MAEQSVDWWKELSLDWNDLIDVPLDIFNLPEPSFVEAPQMLPLSQTLEHMQFHSNKRKRITWTKEEHRRFLEGLDICGKGNWKNISAYIQTKSASQVASHAQKYFIRQSKSKEQKKRKSIHDMVMENTTHTNRNLASSQFYEMQPLNPYMNMSHPQELNHINMTYQPREEMINQNHMNSNNIFDHPANFNQMQPSQAIPFNPYIDMPHPPELNHINTLNHHPQNNGIDPTQFNQMQPSFENLFM</sequence>
<keyword evidence="5" id="KW-0539">Nucleus</keyword>
<dbReference type="EMBL" id="CP144691">
    <property type="protein sequence ID" value="WVY92523.1"/>
    <property type="molecule type" value="Genomic_DNA"/>
</dbReference>
<evidence type="ECO:0000256" key="5">
    <source>
        <dbReference type="ARBA" id="ARBA00023242"/>
    </source>
</evidence>
<dbReference type="InterPro" id="IPR017930">
    <property type="entry name" value="Myb_dom"/>
</dbReference>
<dbReference type="GO" id="GO:0005634">
    <property type="term" value="C:nucleus"/>
    <property type="evidence" value="ECO:0007669"/>
    <property type="project" value="UniProtKB-SubCell"/>
</dbReference>
<comment type="subcellular location">
    <subcellularLocation>
        <location evidence="1">Nucleus</location>
    </subcellularLocation>
</comment>
<dbReference type="CDD" id="cd00167">
    <property type="entry name" value="SANT"/>
    <property type="match status" value="1"/>
</dbReference>
<protein>
    <submittedName>
        <fullName evidence="9">Uncharacterized protein</fullName>
    </submittedName>
</protein>
<dbReference type="InterPro" id="IPR052245">
    <property type="entry name" value="Plant_Stress_Dev_TF"/>
</dbReference>
<evidence type="ECO:0000313" key="10">
    <source>
        <dbReference type="Proteomes" id="UP001374535"/>
    </source>
</evidence>
<dbReference type="InterPro" id="IPR017884">
    <property type="entry name" value="SANT_dom"/>
</dbReference>
<dbReference type="SMART" id="SM00717">
    <property type="entry name" value="SANT"/>
    <property type="match status" value="1"/>
</dbReference>
<keyword evidence="10" id="KW-1185">Reference proteome</keyword>
<evidence type="ECO:0000259" key="8">
    <source>
        <dbReference type="PROSITE" id="PS51294"/>
    </source>
</evidence>
<dbReference type="PROSITE" id="PS50090">
    <property type="entry name" value="MYB_LIKE"/>
    <property type="match status" value="1"/>
</dbReference>
<keyword evidence="4" id="KW-0804">Transcription</keyword>
<accession>A0AAQ3REP7</accession>